<evidence type="ECO:0000313" key="2">
    <source>
        <dbReference type="EMBL" id="SIT27259.1"/>
    </source>
</evidence>
<gene>
    <name evidence="2" type="ORF">SAMN05421788_107188</name>
</gene>
<evidence type="ECO:0000259" key="1">
    <source>
        <dbReference type="Pfam" id="PF22292"/>
    </source>
</evidence>
<dbReference type="RefSeq" id="WP_076380778.1">
    <property type="nucleotide sequence ID" value="NZ_AP017422.1"/>
</dbReference>
<dbReference type="AlphaFoldDB" id="A0A1N7QWR8"/>
<protein>
    <recommendedName>
        <fullName evidence="1">DUF6965 domain-containing protein</fullName>
    </recommendedName>
</protein>
<proteinExistence type="predicted"/>
<dbReference type="Pfam" id="PF22292">
    <property type="entry name" value="DUF6965"/>
    <property type="match status" value="1"/>
</dbReference>
<sequence length="84" mass="9279">MSTNPLSEQAIQELHDYFNAHNGEIPASLKISPAETINNVRKLIDECFGILSDPSITERIKGMRVNLLKGIQVAMEKEKALGEA</sequence>
<dbReference type="STRING" id="477680.SAMN05421788_107188"/>
<evidence type="ECO:0000313" key="3">
    <source>
        <dbReference type="Proteomes" id="UP000186917"/>
    </source>
</evidence>
<reference evidence="3" key="1">
    <citation type="submission" date="2017-01" db="EMBL/GenBank/DDBJ databases">
        <authorList>
            <person name="Varghese N."/>
            <person name="Submissions S."/>
        </authorList>
    </citation>
    <scope>NUCLEOTIDE SEQUENCE [LARGE SCALE GENOMIC DNA]</scope>
    <source>
        <strain evidence="3">DSM 21054</strain>
    </source>
</reference>
<organism evidence="2 3">
    <name type="scientific">Filimonas lacunae</name>
    <dbReference type="NCBI Taxonomy" id="477680"/>
    <lineage>
        <taxon>Bacteria</taxon>
        <taxon>Pseudomonadati</taxon>
        <taxon>Bacteroidota</taxon>
        <taxon>Chitinophagia</taxon>
        <taxon>Chitinophagales</taxon>
        <taxon>Chitinophagaceae</taxon>
        <taxon>Filimonas</taxon>
    </lineage>
</organism>
<name>A0A1N7QWR8_9BACT</name>
<dbReference type="InterPro" id="IPR054238">
    <property type="entry name" value="DUF6965"/>
</dbReference>
<dbReference type="EMBL" id="FTOR01000007">
    <property type="protein sequence ID" value="SIT27259.1"/>
    <property type="molecule type" value="Genomic_DNA"/>
</dbReference>
<feature type="domain" description="DUF6965" evidence="1">
    <location>
        <begin position="10"/>
        <end position="77"/>
    </location>
</feature>
<keyword evidence="3" id="KW-1185">Reference proteome</keyword>
<accession>A0A1N7QWR8</accession>
<dbReference type="Proteomes" id="UP000186917">
    <property type="component" value="Unassembled WGS sequence"/>
</dbReference>
<dbReference type="OrthoDB" id="678732at2"/>